<evidence type="ECO:0000256" key="9">
    <source>
        <dbReference type="SAM" id="SignalP"/>
    </source>
</evidence>
<dbReference type="GO" id="GO:0030313">
    <property type="term" value="C:cell envelope"/>
    <property type="evidence" value="ECO:0007669"/>
    <property type="project" value="UniProtKB-SubCell"/>
</dbReference>
<feature type="region of interest" description="Disordered" evidence="8">
    <location>
        <begin position="256"/>
        <end position="281"/>
    </location>
</feature>
<keyword evidence="6 7" id="KW-0408">Iron</keyword>
<keyword evidence="4 9" id="KW-0732">Signal</keyword>
<evidence type="ECO:0000256" key="2">
    <source>
        <dbReference type="ARBA" id="ARBA00022617"/>
    </source>
</evidence>
<dbReference type="InterPro" id="IPR004852">
    <property type="entry name" value="Di-haem_cyt_c_peroxidsae"/>
</dbReference>
<feature type="signal peptide" evidence="9">
    <location>
        <begin position="1"/>
        <end position="18"/>
    </location>
</feature>
<dbReference type="Proteomes" id="UP000317648">
    <property type="component" value="Chromosome"/>
</dbReference>
<evidence type="ECO:0000259" key="10">
    <source>
        <dbReference type="PROSITE" id="PS51007"/>
    </source>
</evidence>
<evidence type="ECO:0000256" key="3">
    <source>
        <dbReference type="ARBA" id="ARBA00022723"/>
    </source>
</evidence>
<feature type="domain" description="Cytochrome c" evidence="10">
    <location>
        <begin position="516"/>
        <end position="611"/>
    </location>
</feature>
<evidence type="ECO:0000256" key="7">
    <source>
        <dbReference type="PROSITE-ProRule" id="PRU00433"/>
    </source>
</evidence>
<dbReference type="EMBL" id="CP036433">
    <property type="protein sequence ID" value="QDU94628.1"/>
    <property type="molecule type" value="Genomic_DNA"/>
</dbReference>
<dbReference type="Gene3D" id="2.130.10.10">
    <property type="entry name" value="YVTN repeat-like/Quinoprotein amine dehydrogenase"/>
    <property type="match status" value="2"/>
</dbReference>
<keyword evidence="5 11" id="KW-0560">Oxidoreductase</keyword>
<protein>
    <submittedName>
        <fullName evidence="11">Cytochrome c551 peroxidase</fullName>
        <ecNumber evidence="11">1.11.1.5</ecNumber>
    </submittedName>
</protein>
<dbReference type="SUPFAM" id="SSF46626">
    <property type="entry name" value="Cytochrome c"/>
    <property type="match status" value="2"/>
</dbReference>
<keyword evidence="11" id="KW-0575">Peroxidase</keyword>
<dbReference type="InterPro" id="IPR011044">
    <property type="entry name" value="Quino_amine_DH_bsu"/>
</dbReference>
<dbReference type="PANTHER" id="PTHR30600">
    <property type="entry name" value="CYTOCHROME C PEROXIDASE-RELATED"/>
    <property type="match status" value="1"/>
</dbReference>
<gene>
    <name evidence="11" type="primary">ccp_2</name>
    <name evidence="11" type="ORF">Pla8534_24210</name>
</gene>
<dbReference type="PROSITE" id="PS51007">
    <property type="entry name" value="CYTC"/>
    <property type="match status" value="2"/>
</dbReference>
<dbReference type="GO" id="GO:0046872">
    <property type="term" value="F:metal ion binding"/>
    <property type="evidence" value="ECO:0007669"/>
    <property type="project" value="UniProtKB-KW"/>
</dbReference>
<feature type="domain" description="Cytochrome c" evidence="10">
    <location>
        <begin position="389"/>
        <end position="496"/>
    </location>
</feature>
<evidence type="ECO:0000256" key="6">
    <source>
        <dbReference type="ARBA" id="ARBA00023004"/>
    </source>
</evidence>
<comment type="subcellular location">
    <subcellularLocation>
        <location evidence="1">Cell envelope</location>
    </subcellularLocation>
</comment>
<dbReference type="EC" id="1.11.1.5" evidence="11"/>
<keyword evidence="2 7" id="KW-0349">Heme</keyword>
<dbReference type="PROSITE" id="PS51257">
    <property type="entry name" value="PROKAR_LIPOPROTEIN"/>
    <property type="match status" value="1"/>
</dbReference>
<sequence precursor="true">MRFLASLLLFVGTAAACAAAEPEGHFRRPVALVAQGERLFVANQRGSISVIDTRTNRLLQETPCGQRLADIASTPWGLMAVDEQAGQLLRLEALADGRVRETGVARIPGQPVSLALSPDRWLGSVASLWGQRLTFVNLEAMKTVAVLDLPFSPRKQWWSADRQRLIVADAYAGQLAVVEVTGQADVDVTPRIVSLRQFEGHNIRGLAYDSQTDELVFAHQLLNGQTHTTRERVFWGSVVSNVLRSVPLSHLLQKPAERATAKQNARPADPPEPLPGDQQEVPAPWDIAHWSFYPLGNPNLAAGDPGELLITPAGQTVVLYAGVDQLAARRRPTQGFERIDLGRRPSGLALHGDGRRVYTANTFDDSVSMLDLETFQTETISLGPTPEPTLADQGESLFYDARLSLDGWYSCHSCHTDGHANGAINDNLGDDTFGSPKRILSLLGGHDTGPWAWTGSQATLSDQIRKSLQLTMRDDKQDQATDANVAALTAYLQTLQPPPSILAARAADPPSVESAASIARGQAIFSRQGCVECHVPPTYTSSAVYDVGLHDERGRTEFNPPSLRGVSQRRSFFHDGRARSLSDVVQRERHQQTSPLKAAEARDLIEFLKSL</sequence>
<reference evidence="11 12" key="1">
    <citation type="submission" date="2019-02" db="EMBL/GenBank/DDBJ databases">
        <title>Deep-cultivation of Planctomycetes and their phenomic and genomic characterization uncovers novel biology.</title>
        <authorList>
            <person name="Wiegand S."/>
            <person name="Jogler M."/>
            <person name="Boedeker C."/>
            <person name="Pinto D."/>
            <person name="Vollmers J."/>
            <person name="Rivas-Marin E."/>
            <person name="Kohn T."/>
            <person name="Peeters S.H."/>
            <person name="Heuer A."/>
            <person name="Rast P."/>
            <person name="Oberbeckmann S."/>
            <person name="Bunk B."/>
            <person name="Jeske O."/>
            <person name="Meyerdierks A."/>
            <person name="Storesund J.E."/>
            <person name="Kallscheuer N."/>
            <person name="Luecker S."/>
            <person name="Lage O.M."/>
            <person name="Pohl T."/>
            <person name="Merkel B.J."/>
            <person name="Hornburger P."/>
            <person name="Mueller R.-W."/>
            <person name="Bruemmer F."/>
            <person name="Labrenz M."/>
            <person name="Spormann A.M."/>
            <person name="Op den Camp H."/>
            <person name="Overmann J."/>
            <person name="Amann R."/>
            <person name="Jetten M.S.M."/>
            <person name="Mascher T."/>
            <person name="Medema M.H."/>
            <person name="Devos D.P."/>
            <person name="Kaster A.-K."/>
            <person name="Ovreas L."/>
            <person name="Rohde M."/>
            <person name="Galperin M.Y."/>
            <person name="Jogler C."/>
        </authorList>
    </citation>
    <scope>NUCLEOTIDE SEQUENCE [LARGE SCALE GENOMIC DNA]</scope>
    <source>
        <strain evidence="11 12">Pla85_3_4</strain>
    </source>
</reference>
<dbReference type="Gene3D" id="1.10.760.10">
    <property type="entry name" value="Cytochrome c-like domain"/>
    <property type="match status" value="2"/>
</dbReference>
<accession>A0A518DS10</accession>
<keyword evidence="12" id="KW-1185">Reference proteome</keyword>
<evidence type="ECO:0000256" key="1">
    <source>
        <dbReference type="ARBA" id="ARBA00004196"/>
    </source>
</evidence>
<dbReference type="KEGG" id="lcre:Pla8534_24210"/>
<evidence type="ECO:0000313" key="12">
    <source>
        <dbReference type="Proteomes" id="UP000317648"/>
    </source>
</evidence>
<evidence type="ECO:0000256" key="5">
    <source>
        <dbReference type="ARBA" id="ARBA00023002"/>
    </source>
</evidence>
<dbReference type="InterPro" id="IPR036909">
    <property type="entry name" value="Cyt_c-like_dom_sf"/>
</dbReference>
<keyword evidence="3 7" id="KW-0479">Metal-binding</keyword>
<dbReference type="InterPro" id="IPR009056">
    <property type="entry name" value="Cyt_c-like_dom"/>
</dbReference>
<dbReference type="GO" id="GO:0020037">
    <property type="term" value="F:heme binding"/>
    <property type="evidence" value="ECO:0007669"/>
    <property type="project" value="InterPro"/>
</dbReference>
<evidence type="ECO:0000256" key="4">
    <source>
        <dbReference type="ARBA" id="ARBA00022729"/>
    </source>
</evidence>
<dbReference type="InterPro" id="IPR051395">
    <property type="entry name" value="Cytochrome_c_Peroxidase/MauG"/>
</dbReference>
<dbReference type="Pfam" id="PF03150">
    <property type="entry name" value="CCP_MauG"/>
    <property type="match status" value="1"/>
</dbReference>
<dbReference type="GO" id="GO:0009055">
    <property type="term" value="F:electron transfer activity"/>
    <property type="evidence" value="ECO:0007669"/>
    <property type="project" value="InterPro"/>
</dbReference>
<dbReference type="AlphaFoldDB" id="A0A518DS10"/>
<dbReference type="InterPro" id="IPR015943">
    <property type="entry name" value="WD40/YVTN_repeat-like_dom_sf"/>
</dbReference>
<dbReference type="GO" id="GO:0004130">
    <property type="term" value="F:cytochrome-c peroxidase activity"/>
    <property type="evidence" value="ECO:0007669"/>
    <property type="project" value="UniProtKB-EC"/>
</dbReference>
<feature type="chain" id="PRO_5022240850" evidence="9">
    <location>
        <begin position="19"/>
        <end position="611"/>
    </location>
</feature>
<evidence type="ECO:0000256" key="8">
    <source>
        <dbReference type="SAM" id="MobiDB-lite"/>
    </source>
</evidence>
<proteinExistence type="predicted"/>
<name>A0A518DS10_9BACT</name>
<dbReference type="SUPFAM" id="SSF50969">
    <property type="entry name" value="YVTN repeat-like/Quinoprotein amine dehydrogenase"/>
    <property type="match status" value="1"/>
</dbReference>
<dbReference type="PANTHER" id="PTHR30600:SF10">
    <property type="entry name" value="BLL6722 PROTEIN"/>
    <property type="match status" value="1"/>
</dbReference>
<organism evidence="11 12">
    <name type="scientific">Lignipirellula cremea</name>
    <dbReference type="NCBI Taxonomy" id="2528010"/>
    <lineage>
        <taxon>Bacteria</taxon>
        <taxon>Pseudomonadati</taxon>
        <taxon>Planctomycetota</taxon>
        <taxon>Planctomycetia</taxon>
        <taxon>Pirellulales</taxon>
        <taxon>Pirellulaceae</taxon>
        <taxon>Lignipirellula</taxon>
    </lineage>
</organism>
<evidence type="ECO:0000313" key="11">
    <source>
        <dbReference type="EMBL" id="QDU94628.1"/>
    </source>
</evidence>